<feature type="non-terminal residue" evidence="2">
    <location>
        <position position="1"/>
    </location>
</feature>
<feature type="non-terminal residue" evidence="2">
    <location>
        <position position="66"/>
    </location>
</feature>
<feature type="region of interest" description="Disordered" evidence="1">
    <location>
        <begin position="34"/>
        <end position="66"/>
    </location>
</feature>
<accession>A0A9D4APJ2</accession>
<organism evidence="2 3">
    <name type="scientific">Mauremys mutica</name>
    <name type="common">yellowpond turtle</name>
    <dbReference type="NCBI Taxonomy" id="74926"/>
    <lineage>
        <taxon>Eukaryota</taxon>
        <taxon>Metazoa</taxon>
        <taxon>Chordata</taxon>
        <taxon>Craniata</taxon>
        <taxon>Vertebrata</taxon>
        <taxon>Euteleostomi</taxon>
        <taxon>Archelosauria</taxon>
        <taxon>Testudinata</taxon>
        <taxon>Testudines</taxon>
        <taxon>Cryptodira</taxon>
        <taxon>Durocryptodira</taxon>
        <taxon>Testudinoidea</taxon>
        <taxon>Geoemydidae</taxon>
        <taxon>Geoemydinae</taxon>
        <taxon>Mauremys</taxon>
    </lineage>
</organism>
<evidence type="ECO:0000313" key="3">
    <source>
        <dbReference type="Proteomes" id="UP000827986"/>
    </source>
</evidence>
<protein>
    <submittedName>
        <fullName evidence="2">Uncharacterized protein</fullName>
    </submittedName>
</protein>
<sequence length="66" mass="7019">QFKNQTKPQGKVEWEKVTSGDQAVKLRMNHASGLMPAPEGCTNLGKVGVHPPNSPAQSSPTGSTLY</sequence>
<reference evidence="2" key="1">
    <citation type="submission" date="2021-09" db="EMBL/GenBank/DDBJ databases">
        <title>The genome of Mauremys mutica provides insights into the evolution of semi-aquatic lifestyle.</title>
        <authorList>
            <person name="Gong S."/>
            <person name="Gao Y."/>
        </authorList>
    </citation>
    <scope>NUCLEOTIDE SEQUENCE</scope>
    <source>
        <strain evidence="2">MM-2020</strain>
        <tissue evidence="2">Muscle</tissue>
    </source>
</reference>
<feature type="compositionally biased region" description="Polar residues" evidence="1">
    <location>
        <begin position="55"/>
        <end position="66"/>
    </location>
</feature>
<dbReference type="Proteomes" id="UP000827986">
    <property type="component" value="Unassembled WGS sequence"/>
</dbReference>
<dbReference type="EMBL" id="JAHDVG010000488">
    <property type="protein sequence ID" value="KAH1165868.1"/>
    <property type="molecule type" value="Genomic_DNA"/>
</dbReference>
<keyword evidence="3" id="KW-1185">Reference proteome</keyword>
<gene>
    <name evidence="2" type="ORF">KIL84_023427</name>
</gene>
<comment type="caution">
    <text evidence="2">The sequence shown here is derived from an EMBL/GenBank/DDBJ whole genome shotgun (WGS) entry which is preliminary data.</text>
</comment>
<proteinExistence type="predicted"/>
<evidence type="ECO:0000313" key="2">
    <source>
        <dbReference type="EMBL" id="KAH1165868.1"/>
    </source>
</evidence>
<name>A0A9D4APJ2_9SAUR</name>
<evidence type="ECO:0000256" key="1">
    <source>
        <dbReference type="SAM" id="MobiDB-lite"/>
    </source>
</evidence>
<dbReference type="AlphaFoldDB" id="A0A9D4APJ2"/>